<dbReference type="STRING" id="216432.CA2559_04570"/>
<dbReference type="Gene3D" id="3.10.450.360">
    <property type="match status" value="1"/>
</dbReference>
<proteinExistence type="predicted"/>
<reference evidence="1 2" key="1">
    <citation type="journal article" date="2010" name="J. Bacteriol.">
        <title>The complete genome sequence of Croceibacter atlanticus HTCC2559T.</title>
        <authorList>
            <person name="Oh H.M."/>
            <person name="Kang I."/>
            <person name="Ferriera S."/>
            <person name="Giovannoni S.J."/>
            <person name="Cho J.C."/>
        </authorList>
    </citation>
    <scope>NUCLEOTIDE SEQUENCE [LARGE SCALE GENOMIC DNA]</scope>
    <source>
        <strain evidence="2">ATCC BAA-628 / HTCC2559 / KCTC 12090</strain>
    </source>
</reference>
<dbReference type="HOGENOM" id="CLU_119899_0_0_10"/>
<protein>
    <submittedName>
        <fullName evidence="1">Leucyl/phenylalanyl-tRNA--protein transferase</fullName>
    </submittedName>
</protein>
<evidence type="ECO:0000313" key="2">
    <source>
        <dbReference type="Proteomes" id="UP000002297"/>
    </source>
</evidence>
<dbReference type="GeneID" id="89452705"/>
<dbReference type="OrthoDB" id="943438at2"/>
<organism evidence="1 2">
    <name type="scientific">Croceibacter atlanticus (strain ATCC BAA-628 / JCM 21780 / CIP 108009 / IAM 15332 / KCTC 12090 / HTCC2559)</name>
    <dbReference type="NCBI Taxonomy" id="216432"/>
    <lineage>
        <taxon>Bacteria</taxon>
        <taxon>Pseudomonadati</taxon>
        <taxon>Bacteroidota</taxon>
        <taxon>Flavobacteriia</taxon>
        <taxon>Flavobacteriales</taxon>
        <taxon>Flavobacteriaceae</taxon>
        <taxon>Croceibacter</taxon>
    </lineage>
</organism>
<dbReference type="Proteomes" id="UP000002297">
    <property type="component" value="Chromosome"/>
</dbReference>
<accession>A3U6Y6</accession>
<sequence>MNTMYKYALYTVVFFLTATGFSQVKKEYEKRISDADFPAEALSLISPFKKEFNRLKYYKEFDGDNQSFEAKFKYESSHYSAEFNNEGKLEDVELKLSKNKLPKALWEAIKLNLDSNYERWKLEKLQCQYNHINNPKETLEKALNKTQTKQENYELIVAIKQKGKLKKMEILFNARGEVLNRRDILRRSYDFLIF</sequence>
<dbReference type="EMBL" id="CP002046">
    <property type="protein sequence ID" value="EAP88003.1"/>
    <property type="molecule type" value="Genomic_DNA"/>
</dbReference>
<dbReference type="GO" id="GO:0016740">
    <property type="term" value="F:transferase activity"/>
    <property type="evidence" value="ECO:0007669"/>
    <property type="project" value="UniProtKB-KW"/>
</dbReference>
<dbReference type="RefSeq" id="WP_013186679.1">
    <property type="nucleotide sequence ID" value="NC_014230.1"/>
</dbReference>
<dbReference type="SUPFAM" id="SSF160574">
    <property type="entry name" value="BT0923-like"/>
    <property type="match status" value="1"/>
</dbReference>
<gene>
    <name evidence="1" type="ordered locus">CA2559_04570</name>
</gene>
<keyword evidence="1" id="KW-0808">Transferase</keyword>
<dbReference type="eggNOG" id="ENOG50331E0">
    <property type="taxonomic scope" value="Bacteria"/>
</dbReference>
<keyword evidence="2" id="KW-1185">Reference proteome</keyword>
<name>A3U6Y6_CROAH</name>
<dbReference type="AlphaFoldDB" id="A3U6Y6"/>
<evidence type="ECO:0000313" key="1">
    <source>
        <dbReference type="EMBL" id="EAP88003.1"/>
    </source>
</evidence>
<dbReference type="KEGG" id="cat:CA2559_04570"/>